<dbReference type="Proteomes" id="UP000235220">
    <property type="component" value="Unplaced"/>
</dbReference>
<feature type="region of interest" description="Disordered" evidence="1">
    <location>
        <begin position="219"/>
        <end position="239"/>
    </location>
</feature>
<dbReference type="GeneID" id="109007392"/>
<proteinExistence type="predicted"/>
<dbReference type="KEGG" id="jre:109007392"/>
<dbReference type="AlphaFoldDB" id="A0A2I4GFC2"/>
<dbReference type="RefSeq" id="XP_018842598.1">
    <property type="nucleotide sequence ID" value="XM_018987053.1"/>
</dbReference>
<dbReference type="PANTHER" id="PTHR31286:SF99">
    <property type="entry name" value="DUF4283 DOMAIN-CONTAINING PROTEIN"/>
    <property type="match status" value="1"/>
</dbReference>
<reference evidence="3" key="1">
    <citation type="submission" date="2025-08" db="UniProtKB">
        <authorList>
            <consortium name="RefSeq"/>
        </authorList>
    </citation>
    <scope>IDENTIFICATION</scope>
    <source>
        <tissue evidence="3">Leaves</tissue>
    </source>
</reference>
<protein>
    <submittedName>
        <fullName evidence="3">Uncharacterized protein LOC109007392</fullName>
    </submittedName>
</protein>
<feature type="compositionally biased region" description="Acidic residues" evidence="1">
    <location>
        <begin position="257"/>
        <end position="270"/>
    </location>
</feature>
<evidence type="ECO:0000313" key="3">
    <source>
        <dbReference type="RefSeq" id="XP_018842598.1"/>
    </source>
</evidence>
<dbReference type="Gramene" id="Jr_Scaffold_739_00010_p1">
    <property type="protein sequence ID" value="cds.Jr_Scaffold_739_00010_p1"/>
    <property type="gene ID" value="Jr_Scaffold_739_00010"/>
</dbReference>
<sequence>MTSKEGCMKALPREVSDIDGIPYRPFHWTPDFKEEEEPSIVPVWIVFPGLPPNYYHESFLKILTAPIGRFIRRDNPTRCATHTDGAHICVEMDVAKEPLPHFWIGTLGLGSSCKQEIIYETLPAFCSKCKIQGHNARTCRAGRKITGRKEWVRQQELVVEELKEKINPPIVEEKEVEANQDSEVNLVIGESSTPLIEELETEKDHGESPDIEVHGEEMNNKVSPERNDERLECSTRSKEAELATDMREVELVPSTEEREDDKSQEEEVFLEEGSMSDLEPEIHAEVFLQDKEYHTETEDEVGKENTIRGSLRKLGVLRGCSLEPKKFLSDRIHISMEYKGNRYF</sequence>
<dbReference type="OrthoDB" id="1939300at2759"/>
<name>A0A2I4GFC2_JUGRE</name>
<keyword evidence="2" id="KW-1185">Reference proteome</keyword>
<evidence type="ECO:0000313" key="2">
    <source>
        <dbReference type="Proteomes" id="UP000235220"/>
    </source>
</evidence>
<gene>
    <name evidence="3" type="primary">LOC109007392</name>
</gene>
<dbReference type="PANTHER" id="PTHR31286">
    <property type="entry name" value="GLYCINE-RICH CELL WALL STRUCTURAL PROTEIN 1.8-LIKE"/>
    <property type="match status" value="1"/>
</dbReference>
<evidence type="ECO:0000256" key="1">
    <source>
        <dbReference type="SAM" id="MobiDB-lite"/>
    </source>
</evidence>
<organism evidence="2 3">
    <name type="scientific">Juglans regia</name>
    <name type="common">English walnut</name>
    <dbReference type="NCBI Taxonomy" id="51240"/>
    <lineage>
        <taxon>Eukaryota</taxon>
        <taxon>Viridiplantae</taxon>
        <taxon>Streptophyta</taxon>
        <taxon>Embryophyta</taxon>
        <taxon>Tracheophyta</taxon>
        <taxon>Spermatophyta</taxon>
        <taxon>Magnoliopsida</taxon>
        <taxon>eudicotyledons</taxon>
        <taxon>Gunneridae</taxon>
        <taxon>Pentapetalae</taxon>
        <taxon>rosids</taxon>
        <taxon>fabids</taxon>
        <taxon>Fagales</taxon>
        <taxon>Juglandaceae</taxon>
        <taxon>Juglans</taxon>
    </lineage>
</organism>
<accession>A0A2I4GFC2</accession>
<dbReference type="InterPro" id="IPR040256">
    <property type="entry name" value="At4g02000-like"/>
</dbReference>
<feature type="region of interest" description="Disordered" evidence="1">
    <location>
        <begin position="252"/>
        <end position="275"/>
    </location>
</feature>